<evidence type="ECO:0000313" key="2">
    <source>
        <dbReference type="Proteomes" id="UP000887159"/>
    </source>
</evidence>
<proteinExistence type="predicted"/>
<protein>
    <submittedName>
        <fullName evidence="1">Uncharacterized protein</fullName>
    </submittedName>
</protein>
<dbReference type="EMBL" id="BMAU01021350">
    <property type="protein sequence ID" value="GFY19072.1"/>
    <property type="molecule type" value="Genomic_DNA"/>
</dbReference>
<gene>
    <name evidence="1" type="ORF">TNCV_3877601</name>
</gene>
<organism evidence="1 2">
    <name type="scientific">Trichonephila clavipes</name>
    <name type="common">Golden silk orbweaver</name>
    <name type="synonym">Nephila clavipes</name>
    <dbReference type="NCBI Taxonomy" id="2585209"/>
    <lineage>
        <taxon>Eukaryota</taxon>
        <taxon>Metazoa</taxon>
        <taxon>Ecdysozoa</taxon>
        <taxon>Arthropoda</taxon>
        <taxon>Chelicerata</taxon>
        <taxon>Arachnida</taxon>
        <taxon>Araneae</taxon>
        <taxon>Araneomorphae</taxon>
        <taxon>Entelegynae</taxon>
        <taxon>Araneoidea</taxon>
        <taxon>Nephilidae</taxon>
        <taxon>Trichonephila</taxon>
    </lineage>
</organism>
<reference evidence="1" key="1">
    <citation type="submission" date="2020-08" db="EMBL/GenBank/DDBJ databases">
        <title>Multicomponent nature underlies the extraordinary mechanical properties of spider dragline silk.</title>
        <authorList>
            <person name="Kono N."/>
            <person name="Nakamura H."/>
            <person name="Mori M."/>
            <person name="Yoshida Y."/>
            <person name="Ohtoshi R."/>
            <person name="Malay A.D."/>
            <person name="Moran D.A.P."/>
            <person name="Tomita M."/>
            <person name="Numata K."/>
            <person name="Arakawa K."/>
        </authorList>
    </citation>
    <scope>NUCLEOTIDE SEQUENCE</scope>
</reference>
<evidence type="ECO:0000313" key="1">
    <source>
        <dbReference type="EMBL" id="GFY19072.1"/>
    </source>
</evidence>
<sequence>MAQPLLRMLFVDKKTRAVHFRSIFTMTGFPVWNAWRVKHHPEFTDPYPRQNRRWSVQERISLKYQKRRASLSLALSALQLANVLQANEPTYFEKFHSK</sequence>
<name>A0A8X6VHQ3_TRICX</name>
<keyword evidence="2" id="KW-1185">Reference proteome</keyword>
<accession>A0A8X6VHQ3</accession>
<dbReference type="AlphaFoldDB" id="A0A8X6VHQ3"/>
<dbReference type="Proteomes" id="UP000887159">
    <property type="component" value="Unassembled WGS sequence"/>
</dbReference>
<comment type="caution">
    <text evidence="1">The sequence shown here is derived from an EMBL/GenBank/DDBJ whole genome shotgun (WGS) entry which is preliminary data.</text>
</comment>